<dbReference type="InterPro" id="IPR002477">
    <property type="entry name" value="Peptidoglycan-bd-like"/>
</dbReference>
<comment type="pathway">
    <text evidence="1 7">Cell wall biogenesis; peptidoglycan biosynthesis.</text>
</comment>
<evidence type="ECO:0000256" key="2">
    <source>
        <dbReference type="ARBA" id="ARBA00005992"/>
    </source>
</evidence>
<gene>
    <name evidence="10" type="ORF">ABS767_10325</name>
</gene>
<evidence type="ECO:0000256" key="5">
    <source>
        <dbReference type="ARBA" id="ARBA00022984"/>
    </source>
</evidence>
<dbReference type="InterPro" id="IPR036365">
    <property type="entry name" value="PGBD-like_sf"/>
</dbReference>
<evidence type="ECO:0000256" key="6">
    <source>
        <dbReference type="ARBA" id="ARBA00023316"/>
    </source>
</evidence>
<feature type="active site" description="Nucleophile" evidence="7">
    <location>
        <position position="398"/>
    </location>
</feature>
<dbReference type="Gene3D" id="1.10.101.10">
    <property type="entry name" value="PGBD-like superfamily/PGBD"/>
    <property type="match status" value="1"/>
</dbReference>
<evidence type="ECO:0000256" key="7">
    <source>
        <dbReference type="PROSITE-ProRule" id="PRU01373"/>
    </source>
</evidence>
<evidence type="ECO:0000256" key="4">
    <source>
        <dbReference type="ARBA" id="ARBA00022960"/>
    </source>
</evidence>
<dbReference type="InterPro" id="IPR036366">
    <property type="entry name" value="PGBDSf"/>
</dbReference>
<organism evidence="10 11">
    <name type="scientific">Sphingomonas plantiphila</name>
    <dbReference type="NCBI Taxonomy" id="3163295"/>
    <lineage>
        <taxon>Bacteria</taxon>
        <taxon>Pseudomonadati</taxon>
        <taxon>Pseudomonadota</taxon>
        <taxon>Alphaproteobacteria</taxon>
        <taxon>Sphingomonadales</taxon>
        <taxon>Sphingomonadaceae</taxon>
        <taxon>Sphingomonas</taxon>
    </lineage>
</organism>
<sequence>MFGRSGLHAAAASLALGATLPASAQTAAPTPAPSATPAPLQIQPVALPLPTVTPDQADQLRRIIVQGRIGQGLRYSSAAAEILPADDAGLVRAALDYARAIHIGRLDPSDFQEDWALRPADWDPLPGFTRALAENRLAAWFRDLAPPYAGYETLRDGLARYRLIEAAGGWSAIPAGPDMSVGATGARVTALRARLAVEDDDVARLGTSFDAELKEAVIRAQRRYGLNPTGTVSSGTLGALNVPVEQRIRQIMANMERWRWMPKTMPTDRVQVNIASASVAVFEGDRPVMSMRGVTGKPGGGETPMLASNIHSIVVNPPWNVPAGIAARELFPKGSAYLARNGFKVIGTGAGRRLQQQPSHSALGKFKFDFNNPFAVYLHDTPTKGTFSRFDRLASHGCIRLERPEDLANLLLQGDPEWTPEKIAETVAEGETTRVPLQKQVAVYLLYWTAYGSSNGTMNFRGDPYNWDKALASKIEARSATQAQSAAR</sequence>
<dbReference type="EMBL" id="JBELQC010000001">
    <property type="protein sequence ID" value="MFL9841361.1"/>
    <property type="molecule type" value="Genomic_DNA"/>
</dbReference>
<dbReference type="PROSITE" id="PS52029">
    <property type="entry name" value="LD_TPASE"/>
    <property type="match status" value="1"/>
</dbReference>
<dbReference type="RefSeq" id="WP_408078270.1">
    <property type="nucleotide sequence ID" value="NZ_JBELQC010000001.1"/>
</dbReference>
<dbReference type="Proteomes" id="UP001629244">
    <property type="component" value="Unassembled WGS sequence"/>
</dbReference>
<dbReference type="SUPFAM" id="SSF141523">
    <property type="entry name" value="L,D-transpeptidase catalytic domain-like"/>
    <property type="match status" value="1"/>
</dbReference>
<dbReference type="InterPro" id="IPR045380">
    <property type="entry name" value="LD_TPept_scaffold_dom"/>
</dbReference>
<dbReference type="Pfam" id="PF20142">
    <property type="entry name" value="Scaffold"/>
    <property type="match status" value="1"/>
</dbReference>
<evidence type="ECO:0000256" key="3">
    <source>
        <dbReference type="ARBA" id="ARBA00022679"/>
    </source>
</evidence>
<dbReference type="SUPFAM" id="SSF47090">
    <property type="entry name" value="PGBD-like"/>
    <property type="match status" value="1"/>
</dbReference>
<name>A0ABW8YM60_9SPHN</name>
<dbReference type="InterPro" id="IPR052905">
    <property type="entry name" value="LD-transpeptidase_YkuD-like"/>
</dbReference>
<evidence type="ECO:0000259" key="9">
    <source>
        <dbReference type="PROSITE" id="PS52029"/>
    </source>
</evidence>
<proteinExistence type="inferred from homology"/>
<dbReference type="Gene3D" id="2.40.440.10">
    <property type="entry name" value="L,D-transpeptidase catalytic domain-like"/>
    <property type="match status" value="1"/>
</dbReference>
<accession>A0ABW8YM60</accession>
<keyword evidence="11" id="KW-1185">Reference proteome</keyword>
<evidence type="ECO:0000313" key="11">
    <source>
        <dbReference type="Proteomes" id="UP001629244"/>
    </source>
</evidence>
<dbReference type="CDD" id="cd16913">
    <property type="entry name" value="YkuD_like"/>
    <property type="match status" value="1"/>
</dbReference>
<dbReference type="Pfam" id="PF03734">
    <property type="entry name" value="YkuD"/>
    <property type="match status" value="1"/>
</dbReference>
<keyword evidence="4 7" id="KW-0133">Cell shape</keyword>
<evidence type="ECO:0000256" key="1">
    <source>
        <dbReference type="ARBA" id="ARBA00004752"/>
    </source>
</evidence>
<keyword evidence="3" id="KW-0808">Transferase</keyword>
<protein>
    <submittedName>
        <fullName evidence="10">L,D-transpeptidase family protein</fullName>
    </submittedName>
</protein>
<evidence type="ECO:0000256" key="8">
    <source>
        <dbReference type="SAM" id="SignalP"/>
    </source>
</evidence>
<reference evidence="10 11" key="1">
    <citation type="submission" date="2024-06" db="EMBL/GenBank/DDBJ databases">
        <authorList>
            <person name="Kaempfer P."/>
            <person name="Viver T."/>
        </authorList>
    </citation>
    <scope>NUCLEOTIDE SEQUENCE [LARGE SCALE GENOMIC DNA]</scope>
    <source>
        <strain evidence="10 11">ST-64</strain>
    </source>
</reference>
<feature type="signal peptide" evidence="8">
    <location>
        <begin position="1"/>
        <end position="24"/>
    </location>
</feature>
<dbReference type="PANTHER" id="PTHR41533">
    <property type="entry name" value="L,D-TRANSPEPTIDASE HI_1667-RELATED"/>
    <property type="match status" value="1"/>
</dbReference>
<evidence type="ECO:0000313" key="10">
    <source>
        <dbReference type="EMBL" id="MFL9841361.1"/>
    </source>
</evidence>
<feature type="active site" description="Proton donor/acceptor" evidence="7">
    <location>
        <position position="379"/>
    </location>
</feature>
<feature type="chain" id="PRO_5047307280" evidence="8">
    <location>
        <begin position="25"/>
        <end position="488"/>
    </location>
</feature>
<dbReference type="Pfam" id="PF01471">
    <property type="entry name" value="PG_binding_1"/>
    <property type="match status" value="1"/>
</dbReference>
<dbReference type="InterPro" id="IPR005490">
    <property type="entry name" value="LD_TPept_cat_dom"/>
</dbReference>
<feature type="domain" description="L,D-TPase catalytic" evidence="9">
    <location>
        <begin position="268"/>
        <end position="424"/>
    </location>
</feature>
<keyword evidence="5 7" id="KW-0573">Peptidoglycan synthesis</keyword>
<keyword evidence="6 7" id="KW-0961">Cell wall biogenesis/degradation</keyword>
<dbReference type="InterPro" id="IPR038063">
    <property type="entry name" value="Transpep_catalytic_dom"/>
</dbReference>
<comment type="caution">
    <text evidence="10">The sequence shown here is derived from an EMBL/GenBank/DDBJ whole genome shotgun (WGS) entry which is preliminary data.</text>
</comment>
<keyword evidence="8" id="KW-0732">Signal</keyword>
<comment type="similarity">
    <text evidence="2">Belongs to the YkuD family.</text>
</comment>
<dbReference type="PANTHER" id="PTHR41533:SF2">
    <property type="entry name" value="BLR7131 PROTEIN"/>
    <property type="match status" value="1"/>
</dbReference>